<dbReference type="AlphaFoldDB" id="A0A1G9WKG2"/>
<dbReference type="GO" id="GO:0004519">
    <property type="term" value="F:endonuclease activity"/>
    <property type="evidence" value="ECO:0007669"/>
    <property type="project" value="UniProtKB-KW"/>
</dbReference>
<feature type="domain" description="HNH nuclease" evidence="1">
    <location>
        <begin position="138"/>
        <end position="186"/>
    </location>
</feature>
<evidence type="ECO:0000313" key="5">
    <source>
        <dbReference type="Proteomes" id="UP000182783"/>
    </source>
</evidence>
<keyword evidence="3" id="KW-0540">Nuclease</keyword>
<protein>
    <submittedName>
        <fullName evidence="3">Putative restriction endonuclease</fullName>
    </submittedName>
</protein>
<organism evidence="3 5">
    <name type="scientific">Paenibacillus jilunlii</name>
    <dbReference type="NCBI Taxonomy" id="682956"/>
    <lineage>
        <taxon>Bacteria</taxon>
        <taxon>Bacillati</taxon>
        <taxon>Bacillota</taxon>
        <taxon>Bacilli</taxon>
        <taxon>Bacillales</taxon>
        <taxon>Paenibacillaceae</taxon>
        <taxon>Paenibacillus</taxon>
    </lineage>
</organism>
<name>A0A1G9WKG2_9BACL</name>
<sequence>MHPINCEGKCFTKTELIHANKAAIREKRNRQLNEEFLEELPDEGLFPIALAFDEHNRGEIRVQIIFDEEGTRGFLDLSKNRYNLLPVAIIEANGIVNLKYSGKSPYPMDREHEEKVVKKVVRDPKFRKIVLTAYDNQCAMCYINDTSLLVAAHIFPARLCGDDSVNNGICLCSNHDKAYEQGSILVKPNGKIVIHRGNIEVNNEFIRFPMNKNEHPSQERMRQRLKLSMEKQGIDELE</sequence>
<dbReference type="InterPro" id="IPR003615">
    <property type="entry name" value="HNH_nuc"/>
</dbReference>
<dbReference type="Proteomes" id="UP000182783">
    <property type="component" value="Unassembled WGS sequence"/>
</dbReference>
<dbReference type="Pfam" id="PF13391">
    <property type="entry name" value="HNH_2"/>
    <property type="match status" value="1"/>
</dbReference>
<dbReference type="EMBL" id="FNGM01000019">
    <property type="protein sequence ID" value="SDM84827.1"/>
    <property type="molecule type" value="Genomic_DNA"/>
</dbReference>
<dbReference type="RefSeq" id="WP_062524260.1">
    <property type="nucleotide sequence ID" value="NZ_CP048429.1"/>
</dbReference>
<dbReference type="OrthoDB" id="5678128at2"/>
<proteinExistence type="predicted"/>
<evidence type="ECO:0000259" key="1">
    <source>
        <dbReference type="Pfam" id="PF13391"/>
    </source>
</evidence>
<evidence type="ECO:0000313" key="2">
    <source>
        <dbReference type="EMBL" id="KWX73553.1"/>
    </source>
</evidence>
<accession>A0A1G9WKG2</accession>
<keyword evidence="3" id="KW-0378">Hydrolase</keyword>
<gene>
    <name evidence="2" type="ORF">AML91_17925</name>
    <name evidence="3" type="ORF">SAMN05216191_119103</name>
</gene>
<dbReference type="EMBL" id="LIPY01000117">
    <property type="protein sequence ID" value="KWX73553.1"/>
    <property type="molecule type" value="Genomic_DNA"/>
</dbReference>
<keyword evidence="4" id="KW-1185">Reference proteome</keyword>
<dbReference type="Proteomes" id="UP000070252">
    <property type="component" value="Unassembled WGS sequence"/>
</dbReference>
<evidence type="ECO:0000313" key="4">
    <source>
        <dbReference type="Proteomes" id="UP000070252"/>
    </source>
</evidence>
<reference evidence="2 4" key="1">
    <citation type="submission" date="2015-08" db="EMBL/GenBank/DDBJ databases">
        <title>Genome of Paenibacillus jilunlii.</title>
        <authorList>
            <person name="Sant'Anna F.H."/>
            <person name="Ambrosini A."/>
            <person name="Souza R."/>
            <person name="Bach E."/>
            <person name="Fernandes G."/>
            <person name="Balsanelli E."/>
            <person name="Baura V.A."/>
            <person name="Pedrosa F.O."/>
            <person name="Souza E.M."/>
            <person name="Passaglia L."/>
        </authorList>
    </citation>
    <scope>NUCLEOTIDE SEQUENCE [LARGE SCALE GENOMIC DNA]</scope>
    <source>
        <strain evidence="2 4">DSM 23019</strain>
    </source>
</reference>
<reference evidence="3 5" key="2">
    <citation type="submission" date="2016-10" db="EMBL/GenBank/DDBJ databases">
        <authorList>
            <person name="de Groot N.N."/>
        </authorList>
    </citation>
    <scope>NUCLEOTIDE SEQUENCE [LARGE SCALE GENOMIC DNA]</scope>
    <source>
        <strain evidence="3 5">CGMCC 1.10239</strain>
    </source>
</reference>
<evidence type="ECO:0000313" key="3">
    <source>
        <dbReference type="EMBL" id="SDM84827.1"/>
    </source>
</evidence>
<keyword evidence="3" id="KW-0255">Endonuclease</keyword>